<proteinExistence type="predicted"/>
<gene>
    <name evidence="3" type="ORF">E1832_11720</name>
</gene>
<evidence type="ECO:0000313" key="4">
    <source>
        <dbReference type="Proteomes" id="UP000295301"/>
    </source>
</evidence>
<dbReference type="Gene3D" id="3.40.50.2300">
    <property type="match status" value="1"/>
</dbReference>
<accession>A0A4R5V4N1</accession>
<dbReference type="GO" id="GO:0000160">
    <property type="term" value="P:phosphorelay signal transduction system"/>
    <property type="evidence" value="ECO:0007669"/>
    <property type="project" value="InterPro"/>
</dbReference>
<evidence type="ECO:0000259" key="2">
    <source>
        <dbReference type="PROSITE" id="PS50110"/>
    </source>
</evidence>
<reference evidence="3 4" key="1">
    <citation type="submission" date="2019-03" db="EMBL/GenBank/DDBJ databases">
        <title>Ruegeria lutea sp. nov., a novel strain, isolated from marine sediment, the Masan Bay, South Korea.</title>
        <authorList>
            <person name="Kim J."/>
            <person name="Kim D.-Y."/>
            <person name="Lee S.-S."/>
        </authorList>
    </citation>
    <scope>NUCLEOTIDE SEQUENCE [LARGE SCALE GENOMIC DNA]</scope>
    <source>
        <strain evidence="3 4">318-1</strain>
    </source>
</reference>
<name>A0A4R5V4N1_9RHOB</name>
<dbReference type="OrthoDB" id="7874292at2"/>
<dbReference type="SMART" id="SM00448">
    <property type="entry name" value="REC"/>
    <property type="match status" value="1"/>
</dbReference>
<dbReference type="Proteomes" id="UP000295301">
    <property type="component" value="Unassembled WGS sequence"/>
</dbReference>
<sequence>MRILIVEGDPDLGGLWARHLRRQGGEVRLVRSQSEAILALQSEEFNIIVLDLILEAGSALAVADFASYRSPETRVVFVTDSTFFSDGSIFSHSANACAYVRSNTPPEDLAAIVEHYGAAR</sequence>
<evidence type="ECO:0000256" key="1">
    <source>
        <dbReference type="PROSITE-ProRule" id="PRU00169"/>
    </source>
</evidence>
<protein>
    <submittedName>
        <fullName evidence="3">Response regulator</fullName>
    </submittedName>
</protein>
<keyword evidence="4" id="KW-1185">Reference proteome</keyword>
<dbReference type="InterPro" id="IPR001789">
    <property type="entry name" value="Sig_transdc_resp-reg_receiver"/>
</dbReference>
<feature type="modified residue" description="4-aspartylphosphate" evidence="1">
    <location>
        <position position="51"/>
    </location>
</feature>
<keyword evidence="1" id="KW-0597">Phosphoprotein</keyword>
<dbReference type="SUPFAM" id="SSF52172">
    <property type="entry name" value="CheY-like"/>
    <property type="match status" value="1"/>
</dbReference>
<feature type="domain" description="Response regulatory" evidence="2">
    <location>
        <begin position="2"/>
        <end position="117"/>
    </location>
</feature>
<dbReference type="InterPro" id="IPR011006">
    <property type="entry name" value="CheY-like_superfamily"/>
</dbReference>
<dbReference type="RefSeq" id="WP_133360055.1">
    <property type="nucleotide sequence ID" value="NZ_SMUV01000066.1"/>
</dbReference>
<comment type="caution">
    <text evidence="3">The sequence shown here is derived from an EMBL/GenBank/DDBJ whole genome shotgun (WGS) entry which is preliminary data.</text>
</comment>
<evidence type="ECO:0000313" key="3">
    <source>
        <dbReference type="EMBL" id="TDK46872.1"/>
    </source>
</evidence>
<dbReference type="EMBL" id="SMUV01000066">
    <property type="protein sequence ID" value="TDK46872.1"/>
    <property type="molecule type" value="Genomic_DNA"/>
</dbReference>
<dbReference type="AlphaFoldDB" id="A0A4R5V4N1"/>
<dbReference type="PROSITE" id="PS50110">
    <property type="entry name" value="RESPONSE_REGULATORY"/>
    <property type="match status" value="1"/>
</dbReference>
<organism evidence="3 4">
    <name type="scientific">Antarcticimicrobium luteum</name>
    <dbReference type="NCBI Taxonomy" id="2547397"/>
    <lineage>
        <taxon>Bacteria</taxon>
        <taxon>Pseudomonadati</taxon>
        <taxon>Pseudomonadota</taxon>
        <taxon>Alphaproteobacteria</taxon>
        <taxon>Rhodobacterales</taxon>
        <taxon>Paracoccaceae</taxon>
        <taxon>Antarcticimicrobium</taxon>
    </lineage>
</organism>